<reference evidence="1" key="1">
    <citation type="submission" date="2015-12" db="EMBL/GenBank/DDBJ databases">
        <title>Gene expression during late stages of embryo sac development: a critical building block for successful pollen-pistil interactions.</title>
        <authorList>
            <person name="Liu Y."/>
            <person name="Joly V."/>
            <person name="Sabar M."/>
            <person name="Matton D.P."/>
        </authorList>
    </citation>
    <scope>NUCLEOTIDE SEQUENCE</scope>
</reference>
<accession>A0A0V0GG16</accession>
<feature type="non-terminal residue" evidence="1">
    <location>
        <position position="1"/>
    </location>
</feature>
<dbReference type="AlphaFoldDB" id="A0A0V0GG16"/>
<name>A0A0V0GG16_SOLCH</name>
<evidence type="ECO:0000313" key="1">
    <source>
        <dbReference type="EMBL" id="JAP06294.1"/>
    </source>
</evidence>
<dbReference type="EMBL" id="GEDG01041918">
    <property type="protein sequence ID" value="JAP06294.1"/>
    <property type="molecule type" value="Transcribed_RNA"/>
</dbReference>
<organism evidence="1">
    <name type="scientific">Solanum chacoense</name>
    <name type="common">Chaco potato</name>
    <dbReference type="NCBI Taxonomy" id="4108"/>
    <lineage>
        <taxon>Eukaryota</taxon>
        <taxon>Viridiplantae</taxon>
        <taxon>Streptophyta</taxon>
        <taxon>Embryophyta</taxon>
        <taxon>Tracheophyta</taxon>
        <taxon>Spermatophyta</taxon>
        <taxon>Magnoliopsida</taxon>
        <taxon>eudicotyledons</taxon>
        <taxon>Gunneridae</taxon>
        <taxon>Pentapetalae</taxon>
        <taxon>asterids</taxon>
        <taxon>lamiids</taxon>
        <taxon>Solanales</taxon>
        <taxon>Solanaceae</taxon>
        <taxon>Solanoideae</taxon>
        <taxon>Solaneae</taxon>
        <taxon>Solanum</taxon>
    </lineage>
</organism>
<proteinExistence type="predicted"/>
<protein>
    <submittedName>
        <fullName evidence="1">Putative ovule protein</fullName>
    </submittedName>
</protein>
<sequence>TSKPIIFRSTFHFLFMLLMIENKPLHVDSIVLWRSLFCRNVTGKLLRYSTMKLLIWKLFEGFEV</sequence>